<reference evidence="1 2" key="1">
    <citation type="journal article" date="2014" name="PLoS Genet.">
        <title>Phylogenetically driven sequencing of extremely halophilic archaea reveals strategies for static and dynamic osmo-response.</title>
        <authorList>
            <person name="Becker E.A."/>
            <person name="Seitzer P.M."/>
            <person name="Tritt A."/>
            <person name="Larsen D."/>
            <person name="Krusor M."/>
            <person name="Yao A.I."/>
            <person name="Wu D."/>
            <person name="Madern D."/>
            <person name="Eisen J.A."/>
            <person name="Darling A.E."/>
            <person name="Facciotti M.T."/>
        </authorList>
    </citation>
    <scope>NUCLEOTIDE SEQUENCE [LARGE SCALE GENOMIC DNA]</scope>
    <source>
        <strain evidence="1 2">JCM 10717</strain>
    </source>
</reference>
<protein>
    <submittedName>
        <fullName evidence="1">Transducer protein MpcT</fullName>
    </submittedName>
</protein>
<accession>M0I4I7</accession>
<dbReference type="AlphaFoldDB" id="M0I4I7"/>
<evidence type="ECO:0000313" key="1">
    <source>
        <dbReference type="EMBL" id="ELZ90928.1"/>
    </source>
</evidence>
<comment type="caution">
    <text evidence="1">The sequence shown here is derived from an EMBL/GenBank/DDBJ whole genome shotgun (WGS) entry which is preliminary data.</text>
</comment>
<organism evidence="1 2">
    <name type="scientific">Haloferax volcanii JCM 10717</name>
    <dbReference type="NCBI Taxonomy" id="1227458"/>
    <lineage>
        <taxon>Archaea</taxon>
        <taxon>Methanobacteriati</taxon>
        <taxon>Methanobacteriota</taxon>
        <taxon>Stenosarchaea group</taxon>
        <taxon>Halobacteria</taxon>
        <taxon>Halobacteriales</taxon>
        <taxon>Haloferacaceae</taxon>
        <taxon>Haloferax</taxon>
    </lineage>
</organism>
<name>M0I4I7_HALVO</name>
<gene>
    <name evidence="1" type="ORF">C452_08794</name>
</gene>
<dbReference type="Proteomes" id="UP000011577">
    <property type="component" value="Unassembled WGS sequence"/>
</dbReference>
<dbReference type="EMBL" id="AOLL01000012">
    <property type="protein sequence ID" value="ELZ90928.1"/>
    <property type="molecule type" value="Genomic_DNA"/>
</dbReference>
<evidence type="ECO:0000313" key="2">
    <source>
        <dbReference type="Proteomes" id="UP000011577"/>
    </source>
</evidence>
<sequence length="30" mass="3151">MLSSQAADLDDLVESFEVVDGERAVAPGDD</sequence>
<proteinExistence type="predicted"/>